<dbReference type="Proteomes" id="UP000613401">
    <property type="component" value="Unassembled WGS sequence"/>
</dbReference>
<evidence type="ECO:0000313" key="1">
    <source>
        <dbReference type="EMBL" id="KAF3809674.1"/>
    </source>
</evidence>
<keyword evidence="2" id="KW-1185">Reference proteome</keyword>
<accession>A0A8H4FQP6</accession>
<evidence type="ECO:0000313" key="2">
    <source>
        <dbReference type="Proteomes" id="UP000613401"/>
    </source>
</evidence>
<dbReference type="AlphaFoldDB" id="A0A8H4FQP6"/>
<sequence>MEATAALCMQTAEPAMSSARLPSTGSQTWATTSIATREAPPTVSRPRVQIHARPLRCKFSILTLLTVSMFVSLGS</sequence>
<reference evidence="1" key="1">
    <citation type="journal article" date="2020" name="Phytopathology">
        <title>Genome sequence and comparative analysis of Colletotrichum gloeosporioides isolated from Liriodendron leaves.</title>
        <authorList>
            <person name="Fu F.F."/>
            <person name="Hao Z."/>
            <person name="Wang P."/>
            <person name="Lu Y."/>
            <person name="Xue L.J."/>
            <person name="Wei G."/>
            <person name="Tian Y."/>
            <person name="Baishi H."/>
            <person name="Xu H."/>
            <person name="Shi J."/>
            <person name="Cheng T."/>
            <person name="Wang G."/>
            <person name="Yi Y."/>
            <person name="Chen J."/>
        </authorList>
    </citation>
    <scope>NUCLEOTIDE SEQUENCE</scope>
    <source>
        <strain evidence="1">Lc1</strain>
    </source>
</reference>
<proteinExistence type="predicted"/>
<name>A0A8H4FQP6_COLGL</name>
<reference evidence="1" key="2">
    <citation type="submission" date="2020-03" db="EMBL/GenBank/DDBJ databases">
        <authorList>
            <person name="Fu F.-F."/>
            <person name="Chen J."/>
        </authorList>
    </citation>
    <scope>NUCLEOTIDE SEQUENCE</scope>
    <source>
        <strain evidence="1">Lc1</strain>
    </source>
</reference>
<dbReference type="GeneID" id="69020080"/>
<dbReference type="EMBL" id="WVTB01000016">
    <property type="protein sequence ID" value="KAF3809674.1"/>
    <property type="molecule type" value="Genomic_DNA"/>
</dbReference>
<organism evidence="1 2">
    <name type="scientific">Colletotrichum gloeosporioides</name>
    <name type="common">Anthracnose fungus</name>
    <name type="synonym">Glomerella cingulata</name>
    <dbReference type="NCBI Taxonomy" id="474922"/>
    <lineage>
        <taxon>Eukaryota</taxon>
        <taxon>Fungi</taxon>
        <taxon>Dikarya</taxon>
        <taxon>Ascomycota</taxon>
        <taxon>Pezizomycotina</taxon>
        <taxon>Sordariomycetes</taxon>
        <taxon>Hypocreomycetidae</taxon>
        <taxon>Glomerellales</taxon>
        <taxon>Glomerellaceae</taxon>
        <taxon>Colletotrichum</taxon>
        <taxon>Colletotrichum gloeosporioides species complex</taxon>
    </lineage>
</organism>
<dbReference type="RefSeq" id="XP_045268833.1">
    <property type="nucleotide sequence ID" value="XM_045412827.1"/>
</dbReference>
<gene>
    <name evidence="1" type="ORF">GCG54_00012963</name>
</gene>
<comment type="caution">
    <text evidence="1">The sequence shown here is derived from an EMBL/GenBank/DDBJ whole genome shotgun (WGS) entry which is preliminary data.</text>
</comment>
<protein>
    <submittedName>
        <fullName evidence="1">Uncharacterized protein</fullName>
    </submittedName>
</protein>